<dbReference type="HAMAP" id="MF_00938">
    <property type="entry name" value="ParE_type1"/>
    <property type="match status" value="1"/>
</dbReference>
<gene>
    <name evidence="10" type="primary">parE</name>
    <name evidence="12" type="ordered locus">Mmc1_0719</name>
</gene>
<evidence type="ECO:0000259" key="11">
    <source>
        <dbReference type="PROSITE" id="PS50880"/>
    </source>
</evidence>
<keyword evidence="4 10" id="KW-0547">Nucleotide-binding</keyword>
<keyword evidence="7 10" id="KW-0799">Topoisomerase</keyword>
<dbReference type="GO" id="GO:0003918">
    <property type="term" value="F:DNA topoisomerase type II (double strand cut, ATP-hydrolyzing) activity"/>
    <property type="evidence" value="ECO:0007669"/>
    <property type="project" value="UniProtKB-UniRule"/>
</dbReference>
<dbReference type="InterPro" id="IPR000565">
    <property type="entry name" value="Topo_IIA_B"/>
</dbReference>
<dbReference type="InterPro" id="IPR003594">
    <property type="entry name" value="HATPase_dom"/>
</dbReference>
<dbReference type="CDD" id="cd00822">
    <property type="entry name" value="TopoII_Trans_DNA_gyrase"/>
    <property type="match status" value="1"/>
</dbReference>
<reference evidence="13" key="1">
    <citation type="journal article" date="2009" name="Appl. Environ. Microbiol.">
        <title>Complete genome sequence of the chemolithoautotrophic marine magnetotactic coccus strain MC-1.</title>
        <authorList>
            <person name="Schubbe S."/>
            <person name="Williams T.J."/>
            <person name="Xie G."/>
            <person name="Kiss H.E."/>
            <person name="Brettin T.S."/>
            <person name="Martinez D."/>
            <person name="Ross C.A."/>
            <person name="Schuler D."/>
            <person name="Cox B.L."/>
            <person name="Nealson K.H."/>
            <person name="Bazylinski D.A."/>
        </authorList>
    </citation>
    <scope>NUCLEOTIDE SEQUENCE [LARGE SCALE GENOMIC DNA]</scope>
    <source>
        <strain evidence="13">ATCC BAA-1437 / JCM 17883 / MC-1</strain>
    </source>
</reference>
<evidence type="ECO:0000256" key="9">
    <source>
        <dbReference type="ARBA" id="ARBA00023235"/>
    </source>
</evidence>
<dbReference type="Pfam" id="PF00986">
    <property type="entry name" value="DNA_gyraseB_C"/>
    <property type="match status" value="1"/>
</dbReference>
<dbReference type="KEGG" id="mgm:Mmc1_0719"/>
<feature type="site" description="Interaction with DNA" evidence="10">
    <location>
        <position position="632"/>
    </location>
</feature>
<evidence type="ECO:0000256" key="2">
    <source>
        <dbReference type="ARBA" id="ARBA00001946"/>
    </source>
</evidence>
<dbReference type="EMBL" id="CP000471">
    <property type="protein sequence ID" value="ABK43240.1"/>
    <property type="molecule type" value="Genomic_DNA"/>
</dbReference>
<dbReference type="SMART" id="SM00387">
    <property type="entry name" value="HATPase_c"/>
    <property type="match status" value="1"/>
</dbReference>
<proteinExistence type="inferred from homology"/>
<name>A0L5J7_MAGMM</name>
<protein>
    <recommendedName>
        <fullName evidence="10">DNA topoisomerase 4 subunit B</fullName>
        <ecNumber evidence="10">5.6.2.2</ecNumber>
    </recommendedName>
    <alternativeName>
        <fullName evidence="10">Topoisomerase IV subunit B</fullName>
    </alternativeName>
</protein>
<dbReference type="HOGENOM" id="CLU_006146_4_1_5"/>
<keyword evidence="5 10" id="KW-0067">ATP-binding</keyword>
<dbReference type="InterPro" id="IPR002288">
    <property type="entry name" value="DNA_gyrase_B_C"/>
</dbReference>
<accession>A0L5J7</accession>
<evidence type="ECO:0000256" key="7">
    <source>
        <dbReference type="ARBA" id="ARBA00023029"/>
    </source>
</evidence>
<dbReference type="GO" id="GO:0005694">
    <property type="term" value="C:chromosome"/>
    <property type="evidence" value="ECO:0007669"/>
    <property type="project" value="InterPro"/>
</dbReference>
<dbReference type="PROSITE" id="PS00177">
    <property type="entry name" value="TOPOISOMERASE_II"/>
    <property type="match status" value="1"/>
</dbReference>
<dbReference type="InterPro" id="IPR013759">
    <property type="entry name" value="Topo_IIA_B_C"/>
</dbReference>
<dbReference type="Pfam" id="PF00204">
    <property type="entry name" value="DNA_gyraseB"/>
    <property type="match status" value="1"/>
</dbReference>
<dbReference type="GO" id="GO:0046872">
    <property type="term" value="F:metal ion binding"/>
    <property type="evidence" value="ECO:0007669"/>
    <property type="project" value="UniProtKB-KW"/>
</dbReference>
<dbReference type="InterPro" id="IPR014721">
    <property type="entry name" value="Ribsml_uS5_D2-typ_fold_subgr"/>
</dbReference>
<keyword evidence="8 10" id="KW-0238">DNA-binding</keyword>
<evidence type="ECO:0000256" key="3">
    <source>
        <dbReference type="ARBA" id="ARBA00022723"/>
    </source>
</evidence>
<dbReference type="Pfam" id="PF02518">
    <property type="entry name" value="HATPase_c"/>
    <property type="match status" value="1"/>
</dbReference>
<dbReference type="InterPro" id="IPR036890">
    <property type="entry name" value="HATPase_C_sf"/>
</dbReference>
<dbReference type="SUPFAM" id="SSF54211">
    <property type="entry name" value="Ribosomal protein S5 domain 2-like"/>
    <property type="match status" value="1"/>
</dbReference>
<evidence type="ECO:0000256" key="6">
    <source>
        <dbReference type="ARBA" id="ARBA00022842"/>
    </source>
</evidence>
<organism evidence="12 13">
    <name type="scientific">Magnetococcus marinus (strain ATCC BAA-1437 / JCM 17883 / MC-1)</name>
    <dbReference type="NCBI Taxonomy" id="156889"/>
    <lineage>
        <taxon>Bacteria</taxon>
        <taxon>Pseudomonadati</taxon>
        <taxon>Pseudomonadota</taxon>
        <taxon>Magnetococcia</taxon>
        <taxon>Magnetococcales</taxon>
        <taxon>Magnetococcaceae</taxon>
        <taxon>Magnetococcus</taxon>
    </lineage>
</organism>
<dbReference type="GO" id="GO:0005524">
    <property type="term" value="F:ATP binding"/>
    <property type="evidence" value="ECO:0007669"/>
    <property type="project" value="UniProtKB-UniRule"/>
</dbReference>
<feature type="binding site" evidence="10">
    <location>
        <position position="54"/>
    </location>
    <ligand>
        <name>ATP</name>
        <dbReference type="ChEBI" id="CHEBI:30616"/>
    </ligand>
</feature>
<dbReference type="NCBIfam" id="NF004189">
    <property type="entry name" value="PRK05644.1"/>
    <property type="match status" value="1"/>
</dbReference>
<evidence type="ECO:0000313" key="12">
    <source>
        <dbReference type="EMBL" id="ABK43240.1"/>
    </source>
</evidence>
<reference evidence="12 13" key="2">
    <citation type="journal article" date="2012" name="Int. J. Syst. Evol. Microbiol.">
        <title>Magnetococcus marinus gen. nov., sp. nov., a marine, magnetotactic bacterium that represents a novel lineage (Magnetococcaceae fam. nov.; Magnetococcales ord. nov.) at the base of the Alphaproteobacteria.</title>
        <authorList>
            <person name="Bazylinski D.A."/>
            <person name="Williams T.J."/>
            <person name="Lefevre C.T."/>
            <person name="Berg R.J."/>
            <person name="Zhang C.L."/>
            <person name="Bowser S.S."/>
            <person name="Dean A.J."/>
            <person name="Beveridge T.J."/>
        </authorList>
    </citation>
    <scope>NUCLEOTIDE SEQUENCE [LARGE SCALE GENOMIC DNA]</scope>
    <source>
        <strain evidence="13">ATCC BAA-1437 / JCM 17883 / MC-1</strain>
    </source>
</reference>
<sequence>MRPPAFDGAMSESYDASQIEVLEGLEGIRKRPGMYIGGTDLRALHHLVAEVLDNAMDEAGEGHADKITLTLHKDGSVSVLDNGRGIPVAPHPRYPGQSALEVVFTTLHSGGKFNNDAYATSAGLHGVGVCAVTALSVWTDVQVHRDGYVWNARFSRGKVETPVVRGDESRRRSTRVQFQPDPEIFPSTILNPDRLIEMCRSRAYLQRGVRMTVKLEAKGEEHLFHFPNGLSDFIREISKDSRLVVEDPFEGRITGLGDAGKSRVEWAILWDEVDESRLRSHCNTVPTPDGGVHEAGFRAALLRGMRDFADSRNMMPKNVALTGEDIMGGMMGVISLFIPDPQFSGQTKDKLTNGYVSRMVESAIKDNLDHWLHGQPERATRLVGAMIERAQERINRRKKTPLVKRKSPTSRLTLPGKLTDCIKTDPDFTELFIVEGDSAGGSAKQARDRHTQAILPLRGKILNVEQANSEKFEKNAEVQALTTAIGCGVGRAFDITALRYGRVIIMTDADVDGAHIASLLLTFFYRFMPDLVHRGHLYLAQPPLFKVTVGRESVYALDEHEKERVINRLTRSKPNAKVEISRFKGLGEMPPSQLKETTMQPSSRRLLRVMVDDDHVTSDTFDRLMGKRPAERFKFIQEHADFAKGALDI</sequence>
<feature type="binding site" evidence="10">
    <location>
        <position position="14"/>
    </location>
    <ligand>
        <name>ATP</name>
        <dbReference type="ChEBI" id="CHEBI:30616"/>
    </ligand>
</feature>
<comment type="cofactor">
    <cofactor evidence="2">
        <name>Mg(2+)</name>
        <dbReference type="ChEBI" id="CHEBI:18420"/>
    </cofactor>
</comment>
<keyword evidence="6" id="KW-0460">Magnesium</keyword>
<dbReference type="PRINTS" id="PR00418">
    <property type="entry name" value="TPI2FAMILY"/>
</dbReference>
<dbReference type="SUPFAM" id="SSF56719">
    <property type="entry name" value="Type II DNA topoisomerase"/>
    <property type="match status" value="1"/>
</dbReference>
<feature type="site" description="Interaction with DNA" evidence="10">
    <location>
        <position position="515"/>
    </location>
</feature>
<keyword evidence="3" id="KW-0479">Metal-binding</keyword>
<keyword evidence="13" id="KW-1185">Reference proteome</keyword>
<evidence type="ECO:0000256" key="8">
    <source>
        <dbReference type="ARBA" id="ARBA00023125"/>
    </source>
</evidence>
<dbReference type="InterPro" id="IPR013506">
    <property type="entry name" value="Topo_IIA_bsu_dom2"/>
</dbReference>
<dbReference type="PROSITE" id="PS50880">
    <property type="entry name" value="TOPRIM"/>
    <property type="match status" value="1"/>
</dbReference>
<comment type="subunit">
    <text evidence="10">Heterotetramer composed of ParC and ParE.</text>
</comment>
<dbReference type="EC" id="5.6.2.2" evidence="10"/>
<feature type="domain" description="Toprim" evidence="11">
    <location>
        <begin position="429"/>
        <end position="543"/>
    </location>
</feature>
<feature type="site" description="Interaction with DNA" evidence="10">
    <location>
        <position position="463"/>
    </location>
</feature>
<evidence type="ECO:0000256" key="4">
    <source>
        <dbReference type="ARBA" id="ARBA00022741"/>
    </source>
</evidence>
<dbReference type="InterPro" id="IPR005737">
    <property type="entry name" value="TopoIV_B_Gneg"/>
</dbReference>
<dbReference type="FunFam" id="3.40.50.670:FF:000001">
    <property type="entry name" value="DNA topoisomerase 2"/>
    <property type="match status" value="1"/>
</dbReference>
<feature type="binding site" evidence="10">
    <location>
        <position position="348"/>
    </location>
    <ligand>
        <name>ATP</name>
        <dbReference type="ChEBI" id="CHEBI:30616"/>
    </ligand>
</feature>
<dbReference type="Pfam" id="PF01751">
    <property type="entry name" value="Toprim"/>
    <property type="match status" value="1"/>
</dbReference>
<dbReference type="InterPro" id="IPR006171">
    <property type="entry name" value="TOPRIM_dom"/>
</dbReference>
<dbReference type="GO" id="GO:0003677">
    <property type="term" value="F:DNA binding"/>
    <property type="evidence" value="ECO:0007669"/>
    <property type="project" value="UniProtKB-UniRule"/>
</dbReference>
<dbReference type="InterPro" id="IPR020568">
    <property type="entry name" value="Ribosomal_Su5_D2-typ_SF"/>
</dbReference>
<dbReference type="Gene3D" id="3.40.50.670">
    <property type="match status" value="1"/>
</dbReference>
<dbReference type="SUPFAM" id="SSF55874">
    <property type="entry name" value="ATPase domain of HSP90 chaperone/DNA topoisomerase II/histidine kinase"/>
    <property type="match status" value="1"/>
</dbReference>
<feature type="binding site" evidence="10">
    <location>
        <begin position="123"/>
        <end position="129"/>
    </location>
    <ligand>
        <name>ATP</name>
        <dbReference type="ChEBI" id="CHEBI:30616"/>
    </ligand>
</feature>
<dbReference type="InterPro" id="IPR013760">
    <property type="entry name" value="Topo_IIA-like_dom_sf"/>
</dbReference>
<feature type="binding site" evidence="10">
    <location>
        <position position="81"/>
    </location>
    <ligand>
        <name>ATP</name>
        <dbReference type="ChEBI" id="CHEBI:30616"/>
    </ligand>
</feature>
<dbReference type="GO" id="GO:0006265">
    <property type="term" value="P:DNA topological change"/>
    <property type="evidence" value="ECO:0007669"/>
    <property type="project" value="UniProtKB-UniRule"/>
</dbReference>
<comment type="similarity">
    <text evidence="10">Belongs to the type II topoisomerase family. ParE type 1 subfamily.</text>
</comment>
<dbReference type="InterPro" id="IPR018522">
    <property type="entry name" value="TopoIIA_CS"/>
</dbReference>
<dbReference type="PANTHER" id="PTHR45866">
    <property type="entry name" value="DNA GYRASE/TOPOISOMERASE SUBUNIT B"/>
    <property type="match status" value="1"/>
</dbReference>
<comment type="function">
    <text evidence="10">Topoisomerase IV is essential for chromosome segregation. It relaxes supercoiled DNA. Performs the decatenation events required during the replication of a circular DNA molecule.</text>
</comment>
<dbReference type="GO" id="GO:0007059">
    <property type="term" value="P:chromosome segregation"/>
    <property type="evidence" value="ECO:0007669"/>
    <property type="project" value="UniProtKB-UniRule"/>
</dbReference>
<dbReference type="eggNOG" id="COG0187">
    <property type="taxonomic scope" value="Bacteria"/>
</dbReference>
<dbReference type="PANTHER" id="PTHR45866:SF4">
    <property type="entry name" value="DNA TOPOISOMERASE 4 SUBUNIT B"/>
    <property type="match status" value="1"/>
</dbReference>
<dbReference type="PRINTS" id="PR01159">
    <property type="entry name" value="DNAGYRASEB"/>
</dbReference>
<dbReference type="InterPro" id="IPR001241">
    <property type="entry name" value="Topo_IIA"/>
</dbReference>
<comment type="catalytic activity">
    <reaction evidence="1 10">
        <text>ATP-dependent breakage, passage and rejoining of double-stranded DNA.</text>
        <dbReference type="EC" id="5.6.2.2"/>
    </reaction>
</comment>
<dbReference type="CDD" id="cd16928">
    <property type="entry name" value="HATPase_GyrB-like"/>
    <property type="match status" value="1"/>
</dbReference>
<evidence type="ECO:0000256" key="1">
    <source>
        <dbReference type="ARBA" id="ARBA00000185"/>
    </source>
</evidence>
<evidence type="ECO:0000256" key="5">
    <source>
        <dbReference type="ARBA" id="ARBA00022840"/>
    </source>
</evidence>
<dbReference type="AlphaFoldDB" id="A0L5J7"/>
<keyword evidence="9 10" id="KW-0413">Isomerase</keyword>
<evidence type="ECO:0000256" key="10">
    <source>
        <dbReference type="HAMAP-Rule" id="MF_00938"/>
    </source>
</evidence>
<dbReference type="STRING" id="156889.Mmc1_0719"/>
<dbReference type="Proteomes" id="UP000002586">
    <property type="component" value="Chromosome"/>
</dbReference>
<evidence type="ECO:0000313" key="13">
    <source>
        <dbReference type="Proteomes" id="UP000002586"/>
    </source>
</evidence>
<dbReference type="SMART" id="SM00433">
    <property type="entry name" value="TOP2c"/>
    <property type="match status" value="1"/>
</dbReference>
<dbReference type="Gene3D" id="3.30.565.10">
    <property type="entry name" value="Histidine kinase-like ATPase, C-terminal domain"/>
    <property type="match status" value="1"/>
</dbReference>
<dbReference type="Gene3D" id="3.30.230.10">
    <property type="match status" value="1"/>
</dbReference>